<dbReference type="EMBL" id="JAVRHM010000009">
    <property type="protein sequence ID" value="MDT0689967.1"/>
    <property type="molecule type" value="Genomic_DNA"/>
</dbReference>
<dbReference type="Proteomes" id="UP001261624">
    <property type="component" value="Unassembled WGS sequence"/>
</dbReference>
<dbReference type="CDD" id="cd00293">
    <property type="entry name" value="USP-like"/>
    <property type="match status" value="1"/>
</dbReference>
<comment type="caution">
    <text evidence="2">The sequence shown here is derived from an EMBL/GenBank/DDBJ whole genome shotgun (WGS) entry which is preliminary data.</text>
</comment>
<sequence length="283" mass="32542">MSEVIPMENQILLITDFSKASWNALIYGMEIYKKTKAKFFILHCYKKELLKQNKKEEKAESEIGLQRIMQGISFRKENFPHQFESISSQKKVQDAVHDITDSNKIDLIILGSPGDSAGINHAYHNWVSEILQSLDSFPILVIPETCKFTQKEFSEIVFPSPFSNSYKSQELKTIIHLAKLTNASIRVLEIQESNGTLNKKQLANKEELDTLLEGAKFTFHKLTDTTISTGIRLFIQSRNSNMLSLYRRKKGFFTRLFNQSMEKDIDFDPSVPVLVIPELNKNE</sequence>
<keyword evidence="3" id="KW-1185">Reference proteome</keyword>
<feature type="domain" description="UspA" evidence="1">
    <location>
        <begin position="10"/>
        <end position="116"/>
    </location>
</feature>
<protein>
    <submittedName>
        <fullName evidence="2">Universal stress protein</fullName>
    </submittedName>
</protein>
<organism evidence="2 3">
    <name type="scientific">Autumnicola patrickiae</name>
    <dbReference type="NCBI Taxonomy" id="3075591"/>
    <lineage>
        <taxon>Bacteria</taxon>
        <taxon>Pseudomonadati</taxon>
        <taxon>Bacteroidota</taxon>
        <taxon>Flavobacteriia</taxon>
        <taxon>Flavobacteriales</taxon>
        <taxon>Flavobacteriaceae</taxon>
        <taxon>Autumnicola</taxon>
    </lineage>
</organism>
<name>A0ABU3E3Y9_9FLAO</name>
<reference evidence="2 3" key="1">
    <citation type="submission" date="2023-09" db="EMBL/GenBank/DDBJ databases">
        <authorList>
            <person name="Rey-Velasco X."/>
        </authorList>
    </citation>
    <scope>NUCLEOTIDE SEQUENCE [LARGE SCALE GENOMIC DNA]</scope>
    <source>
        <strain evidence="2 3">F188</strain>
    </source>
</reference>
<gene>
    <name evidence="2" type="ORF">RM549_09245</name>
</gene>
<dbReference type="SUPFAM" id="SSF52402">
    <property type="entry name" value="Adenine nucleotide alpha hydrolases-like"/>
    <property type="match status" value="2"/>
</dbReference>
<dbReference type="RefSeq" id="WP_311684012.1">
    <property type="nucleotide sequence ID" value="NZ_JAVRHM010000009.1"/>
</dbReference>
<dbReference type="Pfam" id="PF00582">
    <property type="entry name" value="Usp"/>
    <property type="match status" value="1"/>
</dbReference>
<dbReference type="InterPro" id="IPR006016">
    <property type="entry name" value="UspA"/>
</dbReference>
<accession>A0ABU3E3Y9</accession>
<dbReference type="Gene3D" id="3.40.50.12370">
    <property type="match status" value="1"/>
</dbReference>
<evidence type="ECO:0000313" key="2">
    <source>
        <dbReference type="EMBL" id="MDT0689967.1"/>
    </source>
</evidence>
<evidence type="ECO:0000259" key="1">
    <source>
        <dbReference type="Pfam" id="PF00582"/>
    </source>
</evidence>
<proteinExistence type="predicted"/>
<evidence type="ECO:0000313" key="3">
    <source>
        <dbReference type="Proteomes" id="UP001261624"/>
    </source>
</evidence>